<keyword evidence="4" id="KW-1185">Reference proteome</keyword>
<dbReference type="Pfam" id="PF00443">
    <property type="entry name" value="UCH"/>
    <property type="match status" value="1"/>
</dbReference>
<dbReference type="GO" id="GO:0005829">
    <property type="term" value="C:cytosol"/>
    <property type="evidence" value="ECO:0007669"/>
    <property type="project" value="TreeGrafter"/>
</dbReference>
<dbReference type="AlphaFoldDB" id="A0A5N4C6J3"/>
<keyword evidence="1" id="KW-0833">Ubl conjugation pathway</keyword>
<accession>A0A5N4C6J3</accession>
<dbReference type="InterPro" id="IPR038765">
    <property type="entry name" value="Papain-like_cys_pep_sf"/>
</dbReference>
<dbReference type="InterPro" id="IPR050164">
    <property type="entry name" value="Peptidase_C19"/>
</dbReference>
<dbReference type="InterPro" id="IPR001394">
    <property type="entry name" value="Peptidase_C19_UCH"/>
</dbReference>
<evidence type="ECO:0000256" key="1">
    <source>
        <dbReference type="RuleBase" id="RU366025"/>
    </source>
</evidence>
<dbReference type="Proteomes" id="UP000299084">
    <property type="component" value="Unassembled WGS sequence"/>
</dbReference>
<dbReference type="PROSITE" id="PS00973">
    <property type="entry name" value="USP_2"/>
    <property type="match status" value="1"/>
</dbReference>
<dbReference type="Gene3D" id="3.90.70.10">
    <property type="entry name" value="Cysteine proteinases"/>
    <property type="match status" value="1"/>
</dbReference>
<comment type="catalytic activity">
    <reaction evidence="1">
        <text>Thiol-dependent hydrolysis of ester, thioester, amide, peptide and isopeptide bonds formed by the C-terminal Gly of ubiquitin (a 76-residue protein attached to proteins as an intracellular targeting signal).</text>
        <dbReference type="EC" id="3.4.19.12"/>
    </reaction>
</comment>
<keyword evidence="1" id="KW-0645">Protease</keyword>
<dbReference type="GO" id="GO:0006508">
    <property type="term" value="P:proteolysis"/>
    <property type="evidence" value="ECO:0007669"/>
    <property type="project" value="UniProtKB-KW"/>
</dbReference>
<feature type="domain" description="USP" evidence="2">
    <location>
        <begin position="62"/>
        <end position="401"/>
    </location>
</feature>
<dbReference type="PROSITE" id="PS50235">
    <property type="entry name" value="USP_3"/>
    <property type="match status" value="1"/>
</dbReference>
<protein>
    <recommendedName>
        <fullName evidence="1">Ubiquitin carboxyl-terminal hydrolase</fullName>
        <ecNumber evidence="1">3.4.19.12</ecNumber>
    </recommendedName>
</protein>
<name>A0A5N4C6J3_CAMDR</name>
<dbReference type="GO" id="GO:0016579">
    <property type="term" value="P:protein deubiquitination"/>
    <property type="evidence" value="ECO:0007669"/>
    <property type="project" value="InterPro"/>
</dbReference>
<comment type="caution">
    <text evidence="3">The sequence shown here is derived from an EMBL/GenBank/DDBJ whole genome shotgun (WGS) entry which is preliminary data.</text>
</comment>
<comment type="function">
    <text evidence="1">Deubiquitinating enzyme that removes conjugated ubiquitin from specific proteins to regulate different cellular processes.</text>
</comment>
<dbReference type="PANTHER" id="PTHR24006">
    <property type="entry name" value="UBIQUITIN CARBOXYL-TERMINAL HYDROLASE"/>
    <property type="match status" value="1"/>
</dbReference>
<dbReference type="EMBL" id="JWIN03000034">
    <property type="protein sequence ID" value="KAB1254545.1"/>
    <property type="molecule type" value="Genomic_DNA"/>
</dbReference>
<dbReference type="SUPFAM" id="SSF54001">
    <property type="entry name" value="Cysteine proteinases"/>
    <property type="match status" value="1"/>
</dbReference>
<evidence type="ECO:0000259" key="2">
    <source>
        <dbReference type="PROSITE" id="PS50235"/>
    </source>
</evidence>
<comment type="similarity">
    <text evidence="1">Belongs to the peptidase C19 family.</text>
</comment>
<keyword evidence="1 3" id="KW-0378">Hydrolase</keyword>
<dbReference type="PROSITE" id="PS00972">
    <property type="entry name" value="USP_1"/>
    <property type="match status" value="1"/>
</dbReference>
<keyword evidence="1" id="KW-0788">Thiol protease</keyword>
<dbReference type="STRING" id="9838.ENSCDRP00005026497"/>
<dbReference type="EC" id="3.4.19.12" evidence="1"/>
<evidence type="ECO:0000313" key="4">
    <source>
        <dbReference type="Proteomes" id="UP000299084"/>
    </source>
</evidence>
<dbReference type="GO" id="GO:0005634">
    <property type="term" value="C:nucleus"/>
    <property type="evidence" value="ECO:0007669"/>
    <property type="project" value="TreeGrafter"/>
</dbReference>
<sequence length="404" mass="45723">MIGSLELEPTHRLSYPYLLCCFHRGPAKAGSCKLLLEVRSCGPEGGLAAGVLGFDEITMGPVGLHNLGQTCCLNSLIQVLAMNVEFTKILKRITVPRGAEEQKRSVPFQLLLLLEKMQDCRQKAVQPMQLAYCLQKYKVPVRQPPAWYGLGHKGVRSVPGTSPWASFPLWPVFVQHDAAQLYLTVWNLIKDQITDVDLVARLQALYTIRVKESFVCLECSMESCRDSSMLTLPLSLFDLDLKPLKTLEDSLLCFFQPRELSSKDKCFCESCGRKTCWKQVLKLTHLPQTLTIHLMRFCLRNLQTQKICHSLHFPQSLDLKKHLETEEDPCAAEEPRGGQYELFAVIAHTGTADFGHYCAYVWSCVDGQWFCFNDSNVSWVSWEDVQCTYGSHSYRCLDASSPRA</sequence>
<evidence type="ECO:0000313" key="3">
    <source>
        <dbReference type="EMBL" id="KAB1254545.1"/>
    </source>
</evidence>
<gene>
    <name evidence="3" type="ORF">Cadr_000029485</name>
</gene>
<reference evidence="3 4" key="1">
    <citation type="journal article" date="2019" name="Mol. Ecol. Resour.">
        <title>Improving Illumina assemblies with Hi-C and long reads: an example with the North African dromedary.</title>
        <authorList>
            <person name="Elbers J.P."/>
            <person name="Rogers M.F."/>
            <person name="Perelman P.L."/>
            <person name="Proskuryakova A.A."/>
            <person name="Serdyukova N.A."/>
            <person name="Johnson W.E."/>
            <person name="Horin P."/>
            <person name="Corander J."/>
            <person name="Murphy D."/>
            <person name="Burger P.A."/>
        </authorList>
    </citation>
    <scope>NUCLEOTIDE SEQUENCE [LARGE SCALE GENOMIC DNA]</scope>
    <source>
        <strain evidence="3">Drom800</strain>
        <tissue evidence="3">Blood</tissue>
    </source>
</reference>
<dbReference type="InterPro" id="IPR018200">
    <property type="entry name" value="USP_CS"/>
</dbReference>
<organism evidence="3 4">
    <name type="scientific">Camelus dromedarius</name>
    <name type="common">Dromedary</name>
    <name type="synonym">Arabian camel</name>
    <dbReference type="NCBI Taxonomy" id="9838"/>
    <lineage>
        <taxon>Eukaryota</taxon>
        <taxon>Metazoa</taxon>
        <taxon>Chordata</taxon>
        <taxon>Craniata</taxon>
        <taxon>Vertebrata</taxon>
        <taxon>Euteleostomi</taxon>
        <taxon>Mammalia</taxon>
        <taxon>Eutheria</taxon>
        <taxon>Laurasiatheria</taxon>
        <taxon>Artiodactyla</taxon>
        <taxon>Tylopoda</taxon>
        <taxon>Camelidae</taxon>
        <taxon>Camelus</taxon>
    </lineage>
</organism>
<proteinExistence type="inferred from homology"/>
<dbReference type="InterPro" id="IPR028889">
    <property type="entry name" value="USP"/>
</dbReference>
<dbReference type="PANTHER" id="PTHR24006:SF796">
    <property type="entry name" value="UBL CARBOXYL-TERMINAL HYDROLASE 18-RELATED"/>
    <property type="match status" value="1"/>
</dbReference>
<dbReference type="GO" id="GO:0004843">
    <property type="term" value="F:cysteine-type deubiquitinase activity"/>
    <property type="evidence" value="ECO:0007669"/>
    <property type="project" value="UniProtKB-UniRule"/>
</dbReference>